<dbReference type="RefSeq" id="WP_167055406.1">
    <property type="nucleotide sequence ID" value="NZ_JAAOZR010000010.1"/>
</dbReference>
<dbReference type="InterPro" id="IPR002509">
    <property type="entry name" value="NODB_dom"/>
</dbReference>
<accession>A0ABS4I6Z9</accession>
<dbReference type="InterPro" id="IPR011330">
    <property type="entry name" value="Glyco_hydro/deAcase_b/a-brl"/>
</dbReference>
<dbReference type="EMBL" id="JAGGKV010000024">
    <property type="protein sequence ID" value="MBP1966693.1"/>
    <property type="molecule type" value="Genomic_DNA"/>
</dbReference>
<evidence type="ECO:0000313" key="4">
    <source>
        <dbReference type="Proteomes" id="UP001519344"/>
    </source>
</evidence>
<dbReference type="Proteomes" id="UP001519344">
    <property type="component" value="Unassembled WGS sequence"/>
</dbReference>
<comment type="caution">
    <text evidence="3">The sequence shown here is derived from an EMBL/GenBank/DDBJ whole genome shotgun (WGS) entry which is preliminary data.</text>
</comment>
<dbReference type="Gene3D" id="3.20.20.370">
    <property type="entry name" value="Glycoside hydrolase/deacetylase"/>
    <property type="match status" value="1"/>
</dbReference>
<dbReference type="PROSITE" id="PS51677">
    <property type="entry name" value="NODB"/>
    <property type="match status" value="1"/>
</dbReference>
<evidence type="ECO:0000313" key="3">
    <source>
        <dbReference type="EMBL" id="MBP1966693.1"/>
    </source>
</evidence>
<keyword evidence="4" id="KW-1185">Reference proteome</keyword>
<keyword evidence="1" id="KW-0812">Transmembrane</keyword>
<feature type="domain" description="NodB homology" evidence="2">
    <location>
        <begin position="38"/>
        <end position="224"/>
    </location>
</feature>
<name>A0ABS4I6Z9_9BACL</name>
<dbReference type="SUPFAM" id="SSF88713">
    <property type="entry name" value="Glycoside hydrolase/deacetylase"/>
    <property type="match status" value="1"/>
</dbReference>
<keyword evidence="1" id="KW-1133">Transmembrane helix</keyword>
<dbReference type="CDD" id="cd10959">
    <property type="entry name" value="CE4_NodB_like_3"/>
    <property type="match status" value="1"/>
</dbReference>
<dbReference type="InterPro" id="IPR050248">
    <property type="entry name" value="Polysacc_deacetylase_ArnD"/>
</dbReference>
<sequence>MERIFIFIVIALFVYTIIPTMMIRLFGIGVYKKGTAAHSIALTFDDGPDPEYTPRLLDLLKQHNVKATFFVLGLKAKQYPELIKRMHHEGHLVGVHNYVHGANALMTPKRVRLQVNNTVNVIYRIIGERPIYYRPPWGIINIFDFLLMKNFRLILWSVIVGDWRSSGGKQKIKQRLLSKLKGGAVIVLHDSGQTFGADRNAPTFMLEALNEFIDEVLSRGYSFLRVDEKMAQDEQVECVKLKEIQTSS</sequence>
<organism evidence="3 4">
    <name type="scientific">Paenibacillus aceris</name>
    <dbReference type="NCBI Taxonomy" id="869555"/>
    <lineage>
        <taxon>Bacteria</taxon>
        <taxon>Bacillati</taxon>
        <taxon>Bacillota</taxon>
        <taxon>Bacilli</taxon>
        <taxon>Bacillales</taxon>
        <taxon>Paenibacillaceae</taxon>
        <taxon>Paenibacillus</taxon>
    </lineage>
</organism>
<gene>
    <name evidence="3" type="ORF">J2Z65_005953</name>
</gene>
<feature type="transmembrane region" description="Helical" evidence="1">
    <location>
        <begin position="6"/>
        <end position="26"/>
    </location>
</feature>
<reference evidence="3 4" key="1">
    <citation type="submission" date="2021-03" db="EMBL/GenBank/DDBJ databases">
        <title>Genomic Encyclopedia of Type Strains, Phase IV (KMG-IV): sequencing the most valuable type-strain genomes for metagenomic binning, comparative biology and taxonomic classification.</title>
        <authorList>
            <person name="Goeker M."/>
        </authorList>
    </citation>
    <scope>NUCLEOTIDE SEQUENCE [LARGE SCALE GENOMIC DNA]</scope>
    <source>
        <strain evidence="3 4">DSM 24950</strain>
    </source>
</reference>
<dbReference type="PANTHER" id="PTHR10587">
    <property type="entry name" value="GLYCOSYL TRANSFERASE-RELATED"/>
    <property type="match status" value="1"/>
</dbReference>
<keyword evidence="1" id="KW-0472">Membrane</keyword>
<evidence type="ECO:0000256" key="1">
    <source>
        <dbReference type="SAM" id="Phobius"/>
    </source>
</evidence>
<protein>
    <submittedName>
        <fullName evidence="3">Peptidoglycan/xylan/chitin deacetylase (PgdA/CDA1 family)</fullName>
    </submittedName>
</protein>
<dbReference type="Pfam" id="PF01522">
    <property type="entry name" value="Polysacc_deac_1"/>
    <property type="match status" value="1"/>
</dbReference>
<evidence type="ECO:0000259" key="2">
    <source>
        <dbReference type="PROSITE" id="PS51677"/>
    </source>
</evidence>
<proteinExistence type="predicted"/>